<feature type="compositionally biased region" description="Basic residues" evidence="1">
    <location>
        <begin position="111"/>
        <end position="120"/>
    </location>
</feature>
<dbReference type="EMBL" id="JASOIH010000102">
    <property type="protein sequence ID" value="MDK6900442.1"/>
    <property type="molecule type" value="Genomic_DNA"/>
</dbReference>
<dbReference type="AlphaFoldDB" id="A0AAW6Y2F9"/>
<feature type="compositionally biased region" description="Basic and acidic residues" evidence="1">
    <location>
        <begin position="95"/>
        <end position="104"/>
    </location>
</feature>
<feature type="non-terminal residue" evidence="2">
    <location>
        <position position="139"/>
    </location>
</feature>
<dbReference type="RefSeq" id="WP_285312099.1">
    <property type="nucleotide sequence ID" value="NZ_JASOIH010000102.1"/>
</dbReference>
<comment type="caution">
    <text evidence="2">The sequence shown here is derived from an EMBL/GenBank/DDBJ whole genome shotgun (WGS) entry which is preliminary data.</text>
</comment>
<feature type="region of interest" description="Disordered" evidence="1">
    <location>
        <begin position="87"/>
        <end position="139"/>
    </location>
</feature>
<dbReference type="Proteomes" id="UP001230629">
    <property type="component" value="Unassembled WGS sequence"/>
</dbReference>
<proteinExistence type="predicted"/>
<accession>A0AAW6Y2F9</accession>
<sequence length="139" mass="15549">VRTGLSKDWTRRCLWVLEGLGVITWNRGGVIDGKPTAGTFRVSKRALAALINLARPINDENTRRHRLETSKRLANLYKLCFRNRGKRLPSSDQEELGKDPHTLKGGECTHSTHRRSISPKKGKEMPAIPSISPDRLAGV</sequence>
<organism evidence="2 3">
    <name type="scientific">Streptococcus agalactiae</name>
    <dbReference type="NCBI Taxonomy" id="1311"/>
    <lineage>
        <taxon>Bacteria</taxon>
        <taxon>Bacillati</taxon>
        <taxon>Bacillota</taxon>
        <taxon>Bacilli</taxon>
        <taxon>Lactobacillales</taxon>
        <taxon>Streptococcaceae</taxon>
        <taxon>Streptococcus</taxon>
    </lineage>
</organism>
<evidence type="ECO:0000313" key="3">
    <source>
        <dbReference type="Proteomes" id="UP001230629"/>
    </source>
</evidence>
<feature type="non-terminal residue" evidence="2">
    <location>
        <position position="1"/>
    </location>
</feature>
<evidence type="ECO:0000313" key="2">
    <source>
        <dbReference type="EMBL" id="MDK6900442.1"/>
    </source>
</evidence>
<name>A0AAW6Y2F9_STRAG</name>
<reference evidence="2" key="1">
    <citation type="submission" date="2023-05" db="EMBL/GenBank/DDBJ databases">
        <title>Cataloging the Phylogenetic Diversity of Human Bladder Bacteria.</title>
        <authorList>
            <person name="Du J."/>
        </authorList>
    </citation>
    <scope>NUCLEOTIDE SEQUENCE</scope>
    <source>
        <strain evidence="2">UMB8703</strain>
    </source>
</reference>
<protein>
    <submittedName>
        <fullName evidence="2">Uncharacterized protein</fullName>
    </submittedName>
</protein>
<evidence type="ECO:0000256" key="1">
    <source>
        <dbReference type="SAM" id="MobiDB-lite"/>
    </source>
</evidence>
<gene>
    <name evidence="2" type="ORF">QP229_10830</name>
</gene>